<name>A0A0D8HDP5_9ACTN</name>
<accession>A0A0D8HDP5</accession>
<organism evidence="8 9">
    <name type="scientific">Acidithrix ferrooxidans</name>
    <dbReference type="NCBI Taxonomy" id="1280514"/>
    <lineage>
        <taxon>Bacteria</taxon>
        <taxon>Bacillati</taxon>
        <taxon>Actinomycetota</taxon>
        <taxon>Acidimicrobiia</taxon>
        <taxon>Acidimicrobiales</taxon>
        <taxon>Acidimicrobiaceae</taxon>
        <taxon>Acidithrix</taxon>
    </lineage>
</organism>
<evidence type="ECO:0000256" key="2">
    <source>
        <dbReference type="ARBA" id="ARBA00005336"/>
    </source>
</evidence>
<dbReference type="Pfam" id="PF00933">
    <property type="entry name" value="Glyco_hydro_3"/>
    <property type="match status" value="1"/>
</dbReference>
<dbReference type="GO" id="GO:0005975">
    <property type="term" value="P:carbohydrate metabolic process"/>
    <property type="evidence" value="ECO:0007669"/>
    <property type="project" value="InterPro"/>
</dbReference>
<dbReference type="AlphaFoldDB" id="A0A0D8HDP5"/>
<dbReference type="EC" id="3.2.1.52" evidence="3"/>
<evidence type="ECO:0000313" key="9">
    <source>
        <dbReference type="Proteomes" id="UP000032360"/>
    </source>
</evidence>
<evidence type="ECO:0000259" key="7">
    <source>
        <dbReference type="Pfam" id="PF00933"/>
    </source>
</evidence>
<comment type="catalytic activity">
    <reaction evidence="1">
        <text>Hydrolysis of terminal non-reducing N-acetyl-D-hexosamine residues in N-acetyl-beta-D-hexosaminides.</text>
        <dbReference type="EC" id="3.2.1.52"/>
    </reaction>
</comment>
<evidence type="ECO:0000256" key="4">
    <source>
        <dbReference type="ARBA" id="ARBA00022801"/>
    </source>
</evidence>
<dbReference type="STRING" id="1280514.AXFE_30740"/>
<comment type="caution">
    <text evidence="8">The sequence shown here is derived from an EMBL/GenBank/DDBJ whole genome shotgun (WGS) entry which is preliminary data.</text>
</comment>
<proteinExistence type="inferred from homology"/>
<dbReference type="SUPFAM" id="SSF51445">
    <property type="entry name" value="(Trans)glycosidases"/>
    <property type="match status" value="1"/>
</dbReference>
<reference evidence="8 9" key="1">
    <citation type="submission" date="2015-01" db="EMBL/GenBank/DDBJ databases">
        <title>Draft genome of the acidophilic iron oxidizer Acidithrix ferrooxidans strain Py-F3.</title>
        <authorList>
            <person name="Poehlein A."/>
            <person name="Eisen S."/>
            <person name="Schloemann M."/>
            <person name="Johnson B.D."/>
            <person name="Daniel R."/>
            <person name="Muehling M."/>
        </authorList>
    </citation>
    <scope>NUCLEOTIDE SEQUENCE [LARGE SCALE GENOMIC DNA]</scope>
    <source>
        <strain evidence="8 9">Py-F3</strain>
    </source>
</reference>
<dbReference type="PANTHER" id="PTHR30480:SF13">
    <property type="entry name" value="BETA-HEXOSAMINIDASE"/>
    <property type="match status" value="1"/>
</dbReference>
<dbReference type="InterPro" id="IPR001764">
    <property type="entry name" value="Glyco_hydro_3_N"/>
</dbReference>
<feature type="domain" description="Glycoside hydrolase family 3 N-terminal" evidence="7">
    <location>
        <begin position="134"/>
        <end position="428"/>
    </location>
</feature>
<evidence type="ECO:0000256" key="3">
    <source>
        <dbReference type="ARBA" id="ARBA00012663"/>
    </source>
</evidence>
<dbReference type="InterPro" id="IPR050226">
    <property type="entry name" value="NagZ_Beta-hexosaminidase"/>
</dbReference>
<dbReference type="EMBL" id="JXYS01000101">
    <property type="protein sequence ID" value="KJF16053.1"/>
    <property type="molecule type" value="Genomic_DNA"/>
</dbReference>
<sequence length="440" mass="44981">MRKNSHGIIAVARRNPARALFLKPSFVFLFLLSIMVSACSGGIASSNLPPSKANSQKVEHKQGGSHQGSPVASWVKPIPVGDRARVKLDILDRVGPSVSYNLDQVPLGELASTVLISSASATDLTSALGAVVDGVGGIVLFGGVGPNNLAAQIAALSKLGGGILPPLFMSDSEGGAVQRLTNLVTNVVSPRQMASSLTLLQVEGLASEVGISLASLGIGMDLAPVLDLDNRVGPSATNPDGSRSFSINPQIASAYGLAFLRGLSDGGVYGVIKHFPGLGGANANTDLAPATTRSYASLKAGGLLPFEAAIASGAKWVMVTNASVPGLSARVPSTLSPKVMQYLLRGKLGFKGVVMTDSLEAGAIYSYQPDIAKAAVASLVAGADMVMVAGGGGAQPQIFSEVRAAIVYAITAGQITRSQIETSVGRILVARGVPRSEIVY</sequence>
<dbReference type="GO" id="GO:0004563">
    <property type="term" value="F:beta-N-acetylhexosaminidase activity"/>
    <property type="evidence" value="ECO:0007669"/>
    <property type="project" value="UniProtKB-EC"/>
</dbReference>
<comment type="similarity">
    <text evidence="2">Belongs to the glycosyl hydrolase 3 family.</text>
</comment>
<dbReference type="PANTHER" id="PTHR30480">
    <property type="entry name" value="BETA-HEXOSAMINIDASE-RELATED"/>
    <property type="match status" value="1"/>
</dbReference>
<keyword evidence="5 8" id="KW-0326">Glycosidase</keyword>
<protein>
    <recommendedName>
        <fullName evidence="3">beta-N-acetylhexosaminidase</fullName>
        <ecNumber evidence="3">3.2.1.52</ecNumber>
    </recommendedName>
</protein>
<dbReference type="RefSeq" id="WP_052606744.1">
    <property type="nucleotide sequence ID" value="NZ_JXYS01000101.1"/>
</dbReference>
<dbReference type="InterPro" id="IPR017853">
    <property type="entry name" value="GH"/>
</dbReference>
<evidence type="ECO:0000256" key="5">
    <source>
        <dbReference type="ARBA" id="ARBA00023295"/>
    </source>
</evidence>
<feature type="region of interest" description="Disordered" evidence="6">
    <location>
        <begin position="49"/>
        <end position="75"/>
    </location>
</feature>
<keyword evidence="4 8" id="KW-0378">Hydrolase</keyword>
<dbReference type="InterPro" id="IPR036962">
    <property type="entry name" value="Glyco_hydro_3_N_sf"/>
</dbReference>
<evidence type="ECO:0000313" key="8">
    <source>
        <dbReference type="EMBL" id="KJF16053.1"/>
    </source>
</evidence>
<keyword evidence="9" id="KW-1185">Reference proteome</keyword>
<evidence type="ECO:0000256" key="1">
    <source>
        <dbReference type="ARBA" id="ARBA00001231"/>
    </source>
</evidence>
<evidence type="ECO:0000256" key="6">
    <source>
        <dbReference type="SAM" id="MobiDB-lite"/>
    </source>
</evidence>
<dbReference type="OrthoDB" id="9805821at2"/>
<dbReference type="GO" id="GO:0009254">
    <property type="term" value="P:peptidoglycan turnover"/>
    <property type="evidence" value="ECO:0007669"/>
    <property type="project" value="TreeGrafter"/>
</dbReference>
<dbReference type="Proteomes" id="UP000032360">
    <property type="component" value="Unassembled WGS sequence"/>
</dbReference>
<dbReference type="Gene3D" id="3.20.20.300">
    <property type="entry name" value="Glycoside hydrolase, family 3, N-terminal domain"/>
    <property type="match status" value="1"/>
</dbReference>
<gene>
    <name evidence="8" type="primary">nagZ</name>
    <name evidence="8" type="ORF">AXFE_30740</name>
</gene>